<dbReference type="AlphaFoldDB" id="A0A0A9CZD5"/>
<name>A0A0A9CZD5_ARUDO</name>
<protein>
    <submittedName>
        <fullName evidence="2">Uncharacterized protein</fullName>
    </submittedName>
</protein>
<feature type="region of interest" description="Disordered" evidence="1">
    <location>
        <begin position="41"/>
        <end position="69"/>
    </location>
</feature>
<sequence>MRVNKHSKDCKESSYFVVTKFFRLTRASSFIHVPMLMRDAGRRSGHAQGSNTASEAERRNNGGMQEGKKMTRRCLCEIYINRKKKRRLLTGWC</sequence>
<evidence type="ECO:0000256" key="1">
    <source>
        <dbReference type="SAM" id="MobiDB-lite"/>
    </source>
</evidence>
<reference evidence="2" key="1">
    <citation type="submission" date="2014-09" db="EMBL/GenBank/DDBJ databases">
        <authorList>
            <person name="Magalhaes I.L.F."/>
            <person name="Oliveira U."/>
            <person name="Santos F.R."/>
            <person name="Vidigal T.H.D.A."/>
            <person name="Brescovit A.D."/>
            <person name="Santos A.J."/>
        </authorList>
    </citation>
    <scope>NUCLEOTIDE SEQUENCE</scope>
    <source>
        <tissue evidence="2">Shoot tissue taken approximately 20 cm above the soil surface</tissue>
    </source>
</reference>
<reference evidence="2" key="2">
    <citation type="journal article" date="2015" name="Data Brief">
        <title>Shoot transcriptome of the giant reed, Arundo donax.</title>
        <authorList>
            <person name="Barrero R.A."/>
            <person name="Guerrero F.D."/>
            <person name="Moolhuijzen P."/>
            <person name="Goolsby J.A."/>
            <person name="Tidwell J."/>
            <person name="Bellgard S.E."/>
            <person name="Bellgard M.I."/>
        </authorList>
    </citation>
    <scope>NUCLEOTIDE SEQUENCE</scope>
    <source>
        <tissue evidence="2">Shoot tissue taken approximately 20 cm above the soil surface</tissue>
    </source>
</reference>
<organism evidence="2">
    <name type="scientific">Arundo donax</name>
    <name type="common">Giant reed</name>
    <name type="synonym">Donax arundinaceus</name>
    <dbReference type="NCBI Taxonomy" id="35708"/>
    <lineage>
        <taxon>Eukaryota</taxon>
        <taxon>Viridiplantae</taxon>
        <taxon>Streptophyta</taxon>
        <taxon>Embryophyta</taxon>
        <taxon>Tracheophyta</taxon>
        <taxon>Spermatophyta</taxon>
        <taxon>Magnoliopsida</taxon>
        <taxon>Liliopsida</taxon>
        <taxon>Poales</taxon>
        <taxon>Poaceae</taxon>
        <taxon>PACMAD clade</taxon>
        <taxon>Arundinoideae</taxon>
        <taxon>Arundineae</taxon>
        <taxon>Arundo</taxon>
    </lineage>
</organism>
<proteinExistence type="predicted"/>
<dbReference type="EMBL" id="GBRH01218092">
    <property type="protein sequence ID" value="JAD79803.1"/>
    <property type="molecule type" value="Transcribed_RNA"/>
</dbReference>
<accession>A0A0A9CZD5</accession>
<evidence type="ECO:0000313" key="2">
    <source>
        <dbReference type="EMBL" id="JAD79803.1"/>
    </source>
</evidence>